<evidence type="ECO:0000256" key="15">
    <source>
        <dbReference type="ARBA" id="ARBA00048247"/>
    </source>
</evidence>
<dbReference type="PANTHER" id="PTHR43584">
    <property type="entry name" value="NUCLEOTIDYL TRANSFERASE"/>
    <property type="match status" value="1"/>
</dbReference>
<feature type="binding site" evidence="18">
    <location>
        <begin position="81"/>
        <end position="82"/>
    </location>
    <ligand>
        <name>UDP-N-acetyl-alpha-D-glucosamine</name>
        <dbReference type="ChEBI" id="CHEBI:57705"/>
    </ligand>
</feature>
<evidence type="ECO:0000256" key="9">
    <source>
        <dbReference type="ARBA" id="ARBA00022842"/>
    </source>
</evidence>
<evidence type="ECO:0000256" key="1">
    <source>
        <dbReference type="ARBA" id="ARBA00004496"/>
    </source>
</evidence>
<feature type="region of interest" description="Pyrophosphorylase" evidence="18">
    <location>
        <begin position="1"/>
        <end position="238"/>
    </location>
</feature>
<evidence type="ECO:0000256" key="4">
    <source>
        <dbReference type="ARBA" id="ARBA00022490"/>
    </source>
</evidence>
<dbReference type="AlphaFoldDB" id="A0A5A7MTT3"/>
<comment type="caution">
    <text evidence="20">The sequence shown here is derived from an EMBL/GenBank/DDBJ whole genome shotgun (WGS) entry which is preliminary data.</text>
</comment>
<feature type="binding site" evidence="18">
    <location>
        <position position="397"/>
    </location>
    <ligand>
        <name>acetyl-CoA</name>
        <dbReference type="ChEBI" id="CHEBI:57288"/>
    </ligand>
</feature>
<sequence length="453" mass="47533">MTSRAIAAVILAAGKGTRMKSSQHKVLHPLAGQPMIHHLLATLDHVQTSRTVMVVGAGRDQVETAMAGRDIRFAVQEPQLGTGHAVMAALPELDGHKGDILVLYGDTPLIPADILAQMLSRLHSTPPNGSGKTGLVVLGFRPKDPAQYGRLVLDGDDALDRIVEYKDATPSERAISLCNSGVMAFDGALLPDLLSRLTNSNANGEYYLTDTVAIARSLGASVQVVEALEDDLIGVNSRMDLAKAEAVIQKRMRDAAMANGATLIDPASVYFSHDTKLGRDVLVEPHVVFGPGVHIADGATIRAFSHLEGAHVAENATIGPYARLRPGAEIGIGAKVGNFVEIKKAKVEEGAKISHLSYIGDASIGAHANIGAGTITCNYDGFSKYHTSIGAGAFIGSNSALVAPVTIGAGAIVGAGSTLSGNVEADDLALTRAERQTRPGWAKKFRAAKQRKK</sequence>
<feature type="binding site" evidence="18">
    <location>
        <position position="343"/>
    </location>
    <ligand>
        <name>UDP-N-acetyl-alpha-D-glucosamine</name>
        <dbReference type="ChEBI" id="CHEBI:57705"/>
    </ligand>
</feature>
<dbReference type="GO" id="GO:0009245">
    <property type="term" value="P:lipid A biosynthetic process"/>
    <property type="evidence" value="ECO:0007669"/>
    <property type="project" value="UniProtKB-UniRule"/>
</dbReference>
<feature type="binding site" evidence="18">
    <location>
        <position position="415"/>
    </location>
    <ligand>
        <name>acetyl-CoA</name>
        <dbReference type="ChEBI" id="CHEBI:57288"/>
    </ligand>
</feature>
<reference evidence="20 21" key="1">
    <citation type="submission" date="2019-09" db="EMBL/GenBank/DDBJ databases">
        <title>NBRP : Genome information of microbial organism related human and environment.</title>
        <authorList>
            <person name="Hattori M."/>
            <person name="Oshima K."/>
            <person name="Inaba H."/>
            <person name="Suda W."/>
            <person name="Sakamoto M."/>
            <person name="Iino T."/>
            <person name="Kitahara M."/>
            <person name="Oshida Y."/>
            <person name="Iida T."/>
            <person name="Kudo T."/>
            <person name="Itoh T."/>
            <person name="Ohkuma M."/>
        </authorList>
    </citation>
    <scope>NUCLEOTIDE SEQUENCE [LARGE SCALE GENOMIC DNA]</scope>
    <source>
        <strain evidence="20 21">Hi-2</strain>
    </source>
</reference>
<dbReference type="EMBL" id="BKCL01000020">
    <property type="protein sequence ID" value="GEQ99357.1"/>
    <property type="molecule type" value="Genomic_DNA"/>
</dbReference>
<evidence type="ECO:0000256" key="13">
    <source>
        <dbReference type="ARBA" id="ARBA00023315"/>
    </source>
</evidence>
<dbReference type="InterPro" id="IPR011004">
    <property type="entry name" value="Trimer_LpxA-like_sf"/>
</dbReference>
<evidence type="ECO:0000256" key="14">
    <source>
        <dbReference type="ARBA" id="ARBA00023316"/>
    </source>
</evidence>
<feature type="binding site" evidence="18">
    <location>
        <position position="25"/>
    </location>
    <ligand>
        <name>UDP-N-acetyl-alpha-D-glucosamine</name>
        <dbReference type="ChEBI" id="CHEBI:57705"/>
    </ligand>
</feature>
<dbReference type="InterPro" id="IPR050065">
    <property type="entry name" value="GlmU-like"/>
</dbReference>
<dbReference type="UniPathway" id="UPA00113">
    <property type="reaction ID" value="UER00532"/>
</dbReference>
<feature type="active site" description="Proton acceptor" evidence="18">
    <location>
        <position position="355"/>
    </location>
</feature>
<evidence type="ECO:0000256" key="2">
    <source>
        <dbReference type="ARBA" id="ARBA00007707"/>
    </source>
</evidence>
<keyword evidence="9 18" id="KW-0460">Magnesium</keyword>
<evidence type="ECO:0000259" key="19">
    <source>
        <dbReference type="Pfam" id="PF12804"/>
    </source>
</evidence>
<comment type="catalytic activity">
    <reaction evidence="16 18">
        <text>N-acetyl-alpha-D-glucosamine 1-phosphate + UTP + H(+) = UDP-N-acetyl-alpha-D-glucosamine + diphosphate</text>
        <dbReference type="Rhea" id="RHEA:13509"/>
        <dbReference type="ChEBI" id="CHEBI:15378"/>
        <dbReference type="ChEBI" id="CHEBI:33019"/>
        <dbReference type="ChEBI" id="CHEBI:46398"/>
        <dbReference type="ChEBI" id="CHEBI:57705"/>
        <dbReference type="ChEBI" id="CHEBI:57776"/>
        <dbReference type="EC" id="2.7.7.23"/>
    </reaction>
</comment>
<evidence type="ECO:0000256" key="6">
    <source>
        <dbReference type="ARBA" id="ARBA00022695"/>
    </source>
</evidence>
<feature type="binding site" evidence="18">
    <location>
        <position position="236"/>
    </location>
    <ligand>
        <name>Mg(2+)</name>
        <dbReference type="ChEBI" id="CHEBI:18420"/>
    </ligand>
</feature>
<dbReference type="GO" id="GO:0008360">
    <property type="term" value="P:regulation of cell shape"/>
    <property type="evidence" value="ECO:0007669"/>
    <property type="project" value="UniProtKB-KW"/>
</dbReference>
<feature type="binding site" evidence="18">
    <location>
        <position position="372"/>
    </location>
    <ligand>
        <name>acetyl-CoA</name>
        <dbReference type="ChEBI" id="CHEBI:57288"/>
    </ligand>
</feature>
<comment type="cofactor">
    <cofactor evidence="18">
        <name>Mg(2+)</name>
        <dbReference type="ChEBI" id="CHEBI:18420"/>
    </cofactor>
    <text evidence="18">Binds 1 Mg(2+) ion per subunit.</text>
</comment>
<keyword evidence="14 18" id="KW-0961">Cell wall biogenesis/degradation</keyword>
<comment type="pathway">
    <text evidence="18">Nucleotide-sugar biosynthesis; UDP-N-acetyl-alpha-D-glucosamine biosynthesis; N-acetyl-alpha-D-glucosamine 1-phosphate from alpha-D-glucosamine 6-phosphate (route II): step 2/2.</text>
</comment>
<dbReference type="SUPFAM" id="SSF53448">
    <property type="entry name" value="Nucleotide-diphospho-sugar transferases"/>
    <property type="match status" value="1"/>
</dbReference>
<feature type="binding site" evidence="18">
    <location>
        <position position="106"/>
    </location>
    <ligand>
        <name>Mg(2+)</name>
        <dbReference type="ChEBI" id="CHEBI:18420"/>
    </ligand>
</feature>
<evidence type="ECO:0000256" key="11">
    <source>
        <dbReference type="ARBA" id="ARBA00022984"/>
    </source>
</evidence>
<feature type="binding site" evidence="18">
    <location>
        <position position="369"/>
    </location>
    <ligand>
        <name>UDP-N-acetyl-alpha-D-glucosamine</name>
        <dbReference type="ChEBI" id="CHEBI:57705"/>
    </ligand>
</feature>
<dbReference type="EC" id="2.7.7.23" evidence="18"/>
<evidence type="ECO:0000256" key="3">
    <source>
        <dbReference type="ARBA" id="ARBA00007947"/>
    </source>
</evidence>
<evidence type="ECO:0000256" key="5">
    <source>
        <dbReference type="ARBA" id="ARBA00022679"/>
    </source>
</evidence>
<accession>A0A5A7MTT3</accession>
<dbReference type="SUPFAM" id="SSF51161">
    <property type="entry name" value="Trimeric LpxA-like enzymes"/>
    <property type="match status" value="1"/>
</dbReference>
<protein>
    <recommendedName>
        <fullName evidence="18">Bifunctional protein GlmU</fullName>
    </recommendedName>
    <domain>
        <recommendedName>
            <fullName evidence="18">UDP-N-acetylglucosamine pyrophosphorylase</fullName>
            <ecNumber evidence="18">2.7.7.23</ecNumber>
        </recommendedName>
        <alternativeName>
            <fullName evidence="18">N-acetylglucosamine-1-phosphate uridyltransferase</fullName>
        </alternativeName>
    </domain>
    <domain>
        <recommendedName>
            <fullName evidence="18">Glucosamine-1-phosphate N-acetyltransferase</fullName>
            <ecNumber evidence="18">2.3.1.157</ecNumber>
        </recommendedName>
    </domain>
</protein>
<dbReference type="GO" id="GO:0016020">
    <property type="term" value="C:membrane"/>
    <property type="evidence" value="ECO:0007669"/>
    <property type="project" value="GOC"/>
</dbReference>
<feature type="binding site" evidence="18">
    <location>
        <position position="76"/>
    </location>
    <ligand>
        <name>UDP-N-acetyl-alpha-D-glucosamine</name>
        <dbReference type="ChEBI" id="CHEBI:57705"/>
    </ligand>
</feature>
<comment type="catalytic activity">
    <reaction evidence="15 18">
        <text>alpha-D-glucosamine 1-phosphate + acetyl-CoA = N-acetyl-alpha-D-glucosamine 1-phosphate + CoA + H(+)</text>
        <dbReference type="Rhea" id="RHEA:13725"/>
        <dbReference type="ChEBI" id="CHEBI:15378"/>
        <dbReference type="ChEBI" id="CHEBI:57287"/>
        <dbReference type="ChEBI" id="CHEBI:57288"/>
        <dbReference type="ChEBI" id="CHEBI:57776"/>
        <dbReference type="ChEBI" id="CHEBI:58516"/>
        <dbReference type="EC" id="2.3.1.157"/>
    </reaction>
</comment>
<comment type="similarity">
    <text evidence="2 18">In the C-terminal section; belongs to the transferase hexapeptide repeat family.</text>
</comment>
<evidence type="ECO:0000256" key="16">
    <source>
        <dbReference type="ARBA" id="ARBA00048493"/>
    </source>
</evidence>
<keyword evidence="10 18" id="KW-0133">Cell shape</keyword>
<dbReference type="InterPro" id="IPR025877">
    <property type="entry name" value="MobA-like_NTP_Trfase"/>
</dbReference>
<feature type="domain" description="MobA-like NTP transferase" evidence="19">
    <location>
        <begin position="8"/>
        <end position="126"/>
    </location>
</feature>
<comment type="function">
    <text evidence="17 18">Catalyzes the last two sequential reactions in the de novo biosynthetic pathway for UDP-N-acetylglucosamine (UDP-GlcNAc). The C-terminal domain catalyzes the transfer of acetyl group from acetyl coenzyme A to glucosamine-1-phosphate (GlcN-1-P) to produce N-acetylglucosamine-1-phosphate (GlcNAc-1-P), which is converted into UDP-GlcNAc by the transfer of uridine 5-monophosphate (from uridine 5-triphosphate), a reaction catalyzed by the N-terminal domain.</text>
</comment>
<dbReference type="CDD" id="cd02540">
    <property type="entry name" value="GT2_GlmU_N_bac"/>
    <property type="match status" value="1"/>
</dbReference>
<feature type="region of interest" description="Linker" evidence="18">
    <location>
        <begin position="239"/>
        <end position="259"/>
    </location>
</feature>
<dbReference type="GO" id="GO:0000287">
    <property type="term" value="F:magnesium ion binding"/>
    <property type="evidence" value="ECO:0007669"/>
    <property type="project" value="UniProtKB-UniRule"/>
</dbReference>
<evidence type="ECO:0000313" key="21">
    <source>
        <dbReference type="Proteomes" id="UP000322084"/>
    </source>
</evidence>
<keyword evidence="11 18" id="KW-0573">Peptidoglycan synthesis</keyword>
<keyword evidence="4 18" id="KW-0963">Cytoplasm</keyword>
<comment type="subunit">
    <text evidence="18">Homotrimer.</text>
</comment>
<feature type="binding site" evidence="18">
    <location>
        <position position="325"/>
    </location>
    <ligand>
        <name>UDP-N-acetyl-alpha-D-glucosamine</name>
        <dbReference type="ChEBI" id="CHEBI:57705"/>
    </ligand>
</feature>
<dbReference type="Gene3D" id="3.90.550.10">
    <property type="entry name" value="Spore Coat Polysaccharide Biosynthesis Protein SpsA, Chain A"/>
    <property type="match status" value="1"/>
</dbReference>
<feature type="binding site" evidence="18">
    <location>
        <begin position="11"/>
        <end position="14"/>
    </location>
    <ligand>
        <name>UDP-N-acetyl-alpha-D-glucosamine</name>
        <dbReference type="ChEBI" id="CHEBI:57705"/>
    </ligand>
</feature>
<feature type="binding site" evidence="18">
    <location>
        <begin position="378"/>
        <end position="379"/>
    </location>
    <ligand>
        <name>acetyl-CoA</name>
        <dbReference type="ChEBI" id="CHEBI:57288"/>
    </ligand>
</feature>
<feature type="binding site" evidence="18">
    <location>
        <position position="179"/>
    </location>
    <ligand>
        <name>UDP-N-acetyl-alpha-D-glucosamine</name>
        <dbReference type="ChEBI" id="CHEBI:57705"/>
    </ligand>
</feature>
<keyword evidence="5 18" id="KW-0808">Transferase</keyword>
<dbReference type="GO" id="GO:0009252">
    <property type="term" value="P:peptidoglycan biosynthetic process"/>
    <property type="evidence" value="ECO:0007669"/>
    <property type="project" value="UniProtKB-UniRule"/>
</dbReference>
<feature type="binding site" evidence="18">
    <location>
        <begin position="104"/>
        <end position="106"/>
    </location>
    <ligand>
        <name>UDP-N-acetyl-alpha-D-glucosamine</name>
        <dbReference type="ChEBI" id="CHEBI:57705"/>
    </ligand>
</feature>
<keyword evidence="12 18" id="KW-0511">Multifunctional enzyme</keyword>
<keyword evidence="8 18" id="KW-0677">Repeat</keyword>
<dbReference type="UniPathway" id="UPA00973"/>
<dbReference type="NCBIfam" id="TIGR01173">
    <property type="entry name" value="glmU"/>
    <property type="match status" value="1"/>
</dbReference>
<dbReference type="InterPro" id="IPR018357">
    <property type="entry name" value="Hexapep_transf_CS"/>
</dbReference>
<feature type="region of interest" description="N-acetyltransferase" evidence="18">
    <location>
        <begin position="260"/>
        <end position="453"/>
    </location>
</feature>
<evidence type="ECO:0000313" key="20">
    <source>
        <dbReference type="EMBL" id="GEQ99357.1"/>
    </source>
</evidence>
<dbReference type="InterPro" id="IPR038009">
    <property type="entry name" value="GlmU_C_LbH"/>
</dbReference>
<proteinExistence type="inferred from homology"/>
<keyword evidence="7 18" id="KW-0479">Metal-binding</keyword>
<comment type="pathway">
    <text evidence="18">Bacterial outer membrane biogenesis; LPS lipid A biosynthesis.</text>
</comment>
<feature type="binding site" evidence="18">
    <location>
        <position position="236"/>
    </location>
    <ligand>
        <name>UDP-N-acetyl-alpha-D-glucosamine</name>
        <dbReference type="ChEBI" id="CHEBI:57705"/>
    </ligand>
</feature>
<organism evidence="20 21">
    <name type="scientific">Iodidimonas gelatinilytica</name>
    <dbReference type="NCBI Taxonomy" id="1236966"/>
    <lineage>
        <taxon>Bacteria</taxon>
        <taxon>Pseudomonadati</taxon>
        <taxon>Pseudomonadota</taxon>
        <taxon>Alphaproteobacteria</taxon>
        <taxon>Iodidimonadales</taxon>
        <taxon>Iodidimonadaceae</taxon>
        <taxon>Iodidimonas</taxon>
    </lineage>
</organism>
<dbReference type="Gene3D" id="2.160.10.10">
    <property type="entry name" value="Hexapeptide repeat proteins"/>
    <property type="match status" value="1"/>
</dbReference>
<dbReference type="Pfam" id="PF00132">
    <property type="entry name" value="Hexapep"/>
    <property type="match status" value="2"/>
</dbReference>
<evidence type="ECO:0000256" key="10">
    <source>
        <dbReference type="ARBA" id="ARBA00022960"/>
    </source>
</evidence>
<dbReference type="NCBIfam" id="NF010933">
    <property type="entry name" value="PRK14353.1"/>
    <property type="match status" value="1"/>
</dbReference>
<dbReference type="InterPro" id="IPR005882">
    <property type="entry name" value="Bifunctional_GlmU"/>
</dbReference>
<evidence type="ECO:0000256" key="7">
    <source>
        <dbReference type="ARBA" id="ARBA00022723"/>
    </source>
</evidence>
<dbReference type="GO" id="GO:0071555">
    <property type="term" value="P:cell wall organization"/>
    <property type="evidence" value="ECO:0007669"/>
    <property type="project" value="UniProtKB-KW"/>
</dbReference>
<name>A0A5A7MTT3_9PROT</name>
<feature type="binding site" evidence="18">
    <location>
        <position position="164"/>
    </location>
    <ligand>
        <name>UDP-N-acetyl-alpha-D-glucosamine</name>
        <dbReference type="ChEBI" id="CHEBI:57705"/>
    </ligand>
</feature>
<evidence type="ECO:0000256" key="18">
    <source>
        <dbReference type="HAMAP-Rule" id="MF_01631"/>
    </source>
</evidence>
<comment type="pathway">
    <text evidence="18">Nucleotide-sugar biosynthesis; UDP-N-acetyl-alpha-D-glucosamine biosynthesis; UDP-N-acetyl-alpha-D-glucosamine from N-acetyl-alpha-D-glucosamine 1-phosphate: step 1/1.</text>
</comment>
<dbReference type="RefSeq" id="WP_150001466.1">
    <property type="nucleotide sequence ID" value="NZ_BKCL01000020.1"/>
</dbReference>
<evidence type="ECO:0000256" key="12">
    <source>
        <dbReference type="ARBA" id="ARBA00023268"/>
    </source>
</evidence>
<dbReference type="PROSITE" id="PS00101">
    <property type="entry name" value="HEXAPEP_TRANSFERASES"/>
    <property type="match status" value="1"/>
</dbReference>
<dbReference type="GO" id="GO:0000902">
    <property type="term" value="P:cell morphogenesis"/>
    <property type="evidence" value="ECO:0007669"/>
    <property type="project" value="UniProtKB-UniRule"/>
</dbReference>
<dbReference type="InterPro" id="IPR029044">
    <property type="entry name" value="Nucleotide-diphossugar_trans"/>
</dbReference>
<feature type="binding site" evidence="18">
    <location>
        <position position="358"/>
    </location>
    <ligand>
        <name>UDP-N-acetyl-alpha-D-glucosamine</name>
        <dbReference type="ChEBI" id="CHEBI:57705"/>
    </ligand>
</feature>
<comment type="subcellular location">
    <subcellularLocation>
        <location evidence="1 18">Cytoplasm</location>
    </subcellularLocation>
</comment>
<dbReference type="GO" id="GO:0003977">
    <property type="term" value="F:UDP-N-acetylglucosamine diphosphorylase activity"/>
    <property type="evidence" value="ECO:0007669"/>
    <property type="project" value="UniProtKB-UniRule"/>
</dbReference>
<keyword evidence="6 18" id="KW-0548">Nucleotidyltransferase</keyword>
<comment type="similarity">
    <text evidence="3 18">In the N-terminal section; belongs to the N-acetylglucosamine-1-phosphate uridyltransferase family.</text>
</comment>
<dbReference type="GO" id="GO:0006048">
    <property type="term" value="P:UDP-N-acetylglucosamine biosynthetic process"/>
    <property type="evidence" value="ECO:0007669"/>
    <property type="project" value="UniProtKB-UniPathway"/>
</dbReference>
<feature type="binding site" evidence="18">
    <location>
        <position position="432"/>
    </location>
    <ligand>
        <name>acetyl-CoA</name>
        <dbReference type="ChEBI" id="CHEBI:57288"/>
    </ligand>
</feature>
<dbReference type="Pfam" id="PF12804">
    <property type="entry name" value="NTP_transf_3"/>
    <property type="match status" value="1"/>
</dbReference>
<evidence type="ECO:0000256" key="8">
    <source>
        <dbReference type="ARBA" id="ARBA00022737"/>
    </source>
</evidence>
<gene>
    <name evidence="18 20" type="primary">glmU</name>
    <name evidence="20" type="ORF">JCM17844_29940</name>
</gene>
<dbReference type="HAMAP" id="MF_01631">
    <property type="entry name" value="GlmU"/>
    <property type="match status" value="1"/>
</dbReference>
<keyword evidence="13 18" id="KW-0012">Acyltransferase</keyword>
<dbReference type="InterPro" id="IPR001451">
    <property type="entry name" value="Hexapep"/>
</dbReference>
<dbReference type="Proteomes" id="UP000322084">
    <property type="component" value="Unassembled WGS sequence"/>
</dbReference>
<dbReference type="PANTHER" id="PTHR43584:SF3">
    <property type="entry name" value="BIFUNCTIONAL PROTEIN GLMU"/>
    <property type="match status" value="1"/>
</dbReference>
<dbReference type="GO" id="GO:0019134">
    <property type="term" value="F:glucosamine-1-phosphate N-acetyltransferase activity"/>
    <property type="evidence" value="ECO:0007669"/>
    <property type="project" value="UniProtKB-UniRule"/>
</dbReference>
<dbReference type="EC" id="2.3.1.157" evidence="18"/>
<dbReference type="GO" id="GO:0005737">
    <property type="term" value="C:cytoplasm"/>
    <property type="evidence" value="ECO:0007669"/>
    <property type="project" value="UniProtKB-SubCell"/>
</dbReference>
<dbReference type="CDD" id="cd03353">
    <property type="entry name" value="LbH_GlmU_C"/>
    <property type="match status" value="1"/>
</dbReference>
<feature type="binding site" evidence="18">
    <location>
        <position position="149"/>
    </location>
    <ligand>
        <name>UDP-N-acetyl-alpha-D-glucosamine</name>
        <dbReference type="ChEBI" id="CHEBI:57705"/>
    </ligand>
</feature>
<evidence type="ECO:0000256" key="17">
    <source>
        <dbReference type="ARBA" id="ARBA00049628"/>
    </source>
</evidence>